<feature type="domain" description="HTH tetR-type" evidence="5">
    <location>
        <begin position="13"/>
        <end position="73"/>
    </location>
</feature>
<keyword evidence="1" id="KW-0805">Transcription regulation</keyword>
<dbReference type="SUPFAM" id="SSF46689">
    <property type="entry name" value="Homeodomain-like"/>
    <property type="match status" value="1"/>
</dbReference>
<evidence type="ECO:0000256" key="4">
    <source>
        <dbReference type="PROSITE-ProRule" id="PRU00335"/>
    </source>
</evidence>
<dbReference type="Gene3D" id="1.10.357.10">
    <property type="entry name" value="Tetracycline Repressor, domain 2"/>
    <property type="match status" value="1"/>
</dbReference>
<keyword evidence="3" id="KW-0804">Transcription</keyword>
<gene>
    <name evidence="6" type="ORF">ACFQRI_21240</name>
</gene>
<evidence type="ECO:0000256" key="3">
    <source>
        <dbReference type="ARBA" id="ARBA00023163"/>
    </source>
</evidence>
<evidence type="ECO:0000256" key="1">
    <source>
        <dbReference type="ARBA" id="ARBA00023015"/>
    </source>
</evidence>
<dbReference type="InterPro" id="IPR001647">
    <property type="entry name" value="HTH_TetR"/>
</dbReference>
<name>A0ABW2LRT2_9PSEU</name>
<dbReference type="Pfam" id="PF00440">
    <property type="entry name" value="TetR_N"/>
    <property type="match status" value="1"/>
</dbReference>
<dbReference type="PANTHER" id="PTHR47506">
    <property type="entry name" value="TRANSCRIPTIONAL REGULATORY PROTEIN"/>
    <property type="match status" value="1"/>
</dbReference>
<sequence>MAGSRTGSGGGRSPAAERILTVASQLFYEKGIRAVGVNAIADRAQVTKVTLYAHFGSKDGLVAAHLRSRDARWQAELGERLAAAGAPGERLAAIFDAYQAWAVADDFRGCGFVNAAAELADLDHPARAVISEHKASVAAQLEDAAAAAGCPSPGEVAEECLLLLEGAAVTAALRRDTEPLQRARRAALRLLPSSN</sequence>
<proteinExistence type="predicted"/>
<evidence type="ECO:0000313" key="7">
    <source>
        <dbReference type="Proteomes" id="UP001596504"/>
    </source>
</evidence>
<evidence type="ECO:0000256" key="2">
    <source>
        <dbReference type="ARBA" id="ARBA00023125"/>
    </source>
</evidence>
<dbReference type="EMBL" id="JBHTCJ010000012">
    <property type="protein sequence ID" value="MFC7343939.1"/>
    <property type="molecule type" value="Genomic_DNA"/>
</dbReference>
<keyword evidence="2 4" id="KW-0238">DNA-binding</keyword>
<comment type="caution">
    <text evidence="6">The sequence shown here is derived from an EMBL/GenBank/DDBJ whole genome shotgun (WGS) entry which is preliminary data.</text>
</comment>
<dbReference type="Pfam" id="PF16925">
    <property type="entry name" value="TetR_C_13"/>
    <property type="match status" value="1"/>
</dbReference>
<dbReference type="PRINTS" id="PR00455">
    <property type="entry name" value="HTHTETR"/>
</dbReference>
<dbReference type="PANTHER" id="PTHR47506:SF1">
    <property type="entry name" value="HTH-TYPE TRANSCRIPTIONAL REGULATOR YJDC"/>
    <property type="match status" value="1"/>
</dbReference>
<dbReference type="SUPFAM" id="SSF48498">
    <property type="entry name" value="Tetracyclin repressor-like, C-terminal domain"/>
    <property type="match status" value="1"/>
</dbReference>
<feature type="DNA-binding region" description="H-T-H motif" evidence="4">
    <location>
        <begin position="36"/>
        <end position="55"/>
    </location>
</feature>
<dbReference type="RefSeq" id="WP_380671329.1">
    <property type="nucleotide sequence ID" value="NZ_JBHTCJ010000012.1"/>
</dbReference>
<evidence type="ECO:0000313" key="6">
    <source>
        <dbReference type="EMBL" id="MFC7343939.1"/>
    </source>
</evidence>
<evidence type="ECO:0000259" key="5">
    <source>
        <dbReference type="PROSITE" id="PS50977"/>
    </source>
</evidence>
<dbReference type="InterPro" id="IPR009057">
    <property type="entry name" value="Homeodomain-like_sf"/>
</dbReference>
<reference evidence="7" key="1">
    <citation type="journal article" date="2019" name="Int. J. Syst. Evol. Microbiol.">
        <title>The Global Catalogue of Microorganisms (GCM) 10K type strain sequencing project: providing services to taxonomists for standard genome sequencing and annotation.</title>
        <authorList>
            <consortium name="The Broad Institute Genomics Platform"/>
            <consortium name="The Broad Institute Genome Sequencing Center for Infectious Disease"/>
            <person name="Wu L."/>
            <person name="Ma J."/>
        </authorList>
    </citation>
    <scope>NUCLEOTIDE SEQUENCE [LARGE SCALE GENOMIC DNA]</scope>
    <source>
        <strain evidence="7">WLHS5</strain>
    </source>
</reference>
<dbReference type="InterPro" id="IPR036271">
    <property type="entry name" value="Tet_transcr_reg_TetR-rel_C_sf"/>
</dbReference>
<dbReference type="InterPro" id="IPR011075">
    <property type="entry name" value="TetR_C"/>
</dbReference>
<accession>A0ABW2LRT2</accession>
<protein>
    <submittedName>
        <fullName evidence="6">TetR/AcrR family transcriptional regulator</fullName>
    </submittedName>
</protein>
<dbReference type="Proteomes" id="UP001596504">
    <property type="component" value="Unassembled WGS sequence"/>
</dbReference>
<keyword evidence="7" id="KW-1185">Reference proteome</keyword>
<dbReference type="PROSITE" id="PS50977">
    <property type="entry name" value="HTH_TETR_2"/>
    <property type="match status" value="1"/>
</dbReference>
<organism evidence="6 7">
    <name type="scientific">Saccharopolyspora griseoalba</name>
    <dbReference type="NCBI Taxonomy" id="1431848"/>
    <lineage>
        <taxon>Bacteria</taxon>
        <taxon>Bacillati</taxon>
        <taxon>Actinomycetota</taxon>
        <taxon>Actinomycetes</taxon>
        <taxon>Pseudonocardiales</taxon>
        <taxon>Pseudonocardiaceae</taxon>
        <taxon>Saccharopolyspora</taxon>
    </lineage>
</organism>